<dbReference type="CDD" id="cd20335">
    <property type="entry name" value="BRcat_RBR"/>
    <property type="match status" value="1"/>
</dbReference>
<dbReference type="AlphaFoldDB" id="A0A5C3PED5"/>
<dbReference type="SUPFAM" id="SSF57850">
    <property type="entry name" value="RING/U-box"/>
    <property type="match status" value="2"/>
</dbReference>
<comment type="catalytic activity">
    <reaction evidence="1">
        <text>[E2 ubiquitin-conjugating enzyme]-S-ubiquitinyl-L-cysteine + [acceptor protein]-L-lysine = [E2 ubiquitin-conjugating enzyme]-L-cysteine + [acceptor protein]-N(6)-ubiquitinyl-L-lysine.</text>
        <dbReference type="EC" id="2.3.2.31"/>
    </reaction>
</comment>
<gene>
    <name evidence="10" type="ORF">K466DRAFT_662662</name>
</gene>
<keyword evidence="11" id="KW-1185">Reference proteome</keyword>
<organism evidence="10 11">
    <name type="scientific">Polyporus arcularius HHB13444</name>
    <dbReference type="NCBI Taxonomy" id="1314778"/>
    <lineage>
        <taxon>Eukaryota</taxon>
        <taxon>Fungi</taxon>
        <taxon>Dikarya</taxon>
        <taxon>Basidiomycota</taxon>
        <taxon>Agaricomycotina</taxon>
        <taxon>Agaricomycetes</taxon>
        <taxon>Polyporales</taxon>
        <taxon>Polyporaceae</taxon>
        <taxon>Polyporus</taxon>
    </lineage>
</organism>
<evidence type="ECO:0000256" key="3">
    <source>
        <dbReference type="ARBA" id="ARBA00022679"/>
    </source>
</evidence>
<dbReference type="InterPro" id="IPR044066">
    <property type="entry name" value="TRIAD_supradom"/>
</dbReference>
<dbReference type="PROSITE" id="PS00518">
    <property type="entry name" value="ZF_RING_1"/>
    <property type="match status" value="1"/>
</dbReference>
<dbReference type="PROSITE" id="PS51873">
    <property type="entry name" value="TRIAD"/>
    <property type="match status" value="1"/>
</dbReference>
<reference evidence="10 11" key="1">
    <citation type="journal article" date="2019" name="Nat. Ecol. Evol.">
        <title>Megaphylogeny resolves global patterns of mushroom evolution.</title>
        <authorList>
            <person name="Varga T."/>
            <person name="Krizsan K."/>
            <person name="Foldi C."/>
            <person name="Dima B."/>
            <person name="Sanchez-Garcia M."/>
            <person name="Sanchez-Ramirez S."/>
            <person name="Szollosi G.J."/>
            <person name="Szarkandi J.G."/>
            <person name="Papp V."/>
            <person name="Albert L."/>
            <person name="Andreopoulos W."/>
            <person name="Angelini C."/>
            <person name="Antonin V."/>
            <person name="Barry K.W."/>
            <person name="Bougher N.L."/>
            <person name="Buchanan P."/>
            <person name="Buyck B."/>
            <person name="Bense V."/>
            <person name="Catcheside P."/>
            <person name="Chovatia M."/>
            <person name="Cooper J."/>
            <person name="Damon W."/>
            <person name="Desjardin D."/>
            <person name="Finy P."/>
            <person name="Geml J."/>
            <person name="Haridas S."/>
            <person name="Hughes K."/>
            <person name="Justo A."/>
            <person name="Karasinski D."/>
            <person name="Kautmanova I."/>
            <person name="Kiss B."/>
            <person name="Kocsube S."/>
            <person name="Kotiranta H."/>
            <person name="LaButti K.M."/>
            <person name="Lechner B.E."/>
            <person name="Liimatainen K."/>
            <person name="Lipzen A."/>
            <person name="Lukacs Z."/>
            <person name="Mihaltcheva S."/>
            <person name="Morgado L.N."/>
            <person name="Niskanen T."/>
            <person name="Noordeloos M.E."/>
            <person name="Ohm R.A."/>
            <person name="Ortiz-Santana B."/>
            <person name="Ovrebo C."/>
            <person name="Racz N."/>
            <person name="Riley R."/>
            <person name="Savchenko A."/>
            <person name="Shiryaev A."/>
            <person name="Soop K."/>
            <person name="Spirin V."/>
            <person name="Szebenyi C."/>
            <person name="Tomsovsky M."/>
            <person name="Tulloss R.E."/>
            <person name="Uehling J."/>
            <person name="Grigoriev I.V."/>
            <person name="Vagvolgyi C."/>
            <person name="Papp T."/>
            <person name="Martin F.M."/>
            <person name="Miettinen O."/>
            <person name="Hibbett D.S."/>
            <person name="Nagy L.G."/>
        </authorList>
    </citation>
    <scope>NUCLEOTIDE SEQUENCE [LARGE SCALE GENOMIC DNA]</scope>
    <source>
        <strain evidence="10 11">HHB13444</strain>
    </source>
</reference>
<evidence type="ECO:0000313" key="10">
    <source>
        <dbReference type="EMBL" id="TFK87946.1"/>
    </source>
</evidence>
<accession>A0A5C3PED5</accession>
<keyword evidence="5" id="KW-0677">Repeat</keyword>
<keyword evidence="6" id="KW-0863">Zinc-finger</keyword>
<name>A0A5C3PED5_9APHY</name>
<evidence type="ECO:0000256" key="4">
    <source>
        <dbReference type="ARBA" id="ARBA00022723"/>
    </source>
</evidence>
<dbReference type="InterPro" id="IPR031127">
    <property type="entry name" value="E3_UB_ligase_RBR"/>
</dbReference>
<evidence type="ECO:0000256" key="2">
    <source>
        <dbReference type="ARBA" id="ARBA00012251"/>
    </source>
</evidence>
<dbReference type="Proteomes" id="UP000308197">
    <property type="component" value="Unassembled WGS sequence"/>
</dbReference>
<dbReference type="InterPro" id="IPR017907">
    <property type="entry name" value="Znf_RING_CS"/>
</dbReference>
<evidence type="ECO:0000256" key="1">
    <source>
        <dbReference type="ARBA" id="ARBA00001798"/>
    </source>
</evidence>
<dbReference type="GO" id="GO:0016567">
    <property type="term" value="P:protein ubiquitination"/>
    <property type="evidence" value="ECO:0007669"/>
    <property type="project" value="InterPro"/>
</dbReference>
<dbReference type="Pfam" id="PF01485">
    <property type="entry name" value="IBR"/>
    <property type="match status" value="2"/>
</dbReference>
<dbReference type="InParanoid" id="A0A5C3PED5"/>
<dbReference type="SMART" id="SM00647">
    <property type="entry name" value="IBR"/>
    <property type="match status" value="2"/>
</dbReference>
<evidence type="ECO:0000313" key="11">
    <source>
        <dbReference type="Proteomes" id="UP000308197"/>
    </source>
</evidence>
<dbReference type="CDD" id="cd22584">
    <property type="entry name" value="Rcat_RBR_unk"/>
    <property type="match status" value="1"/>
</dbReference>
<evidence type="ECO:0000256" key="5">
    <source>
        <dbReference type="ARBA" id="ARBA00022737"/>
    </source>
</evidence>
<dbReference type="EMBL" id="ML211132">
    <property type="protein sequence ID" value="TFK87946.1"/>
    <property type="molecule type" value="Genomic_DNA"/>
</dbReference>
<keyword evidence="3" id="KW-0808">Transferase</keyword>
<feature type="domain" description="RING-type" evidence="9">
    <location>
        <begin position="169"/>
        <end position="362"/>
    </location>
</feature>
<protein>
    <recommendedName>
        <fullName evidence="2">RBR-type E3 ubiquitin transferase</fullName>
        <ecNumber evidence="2">2.3.2.31</ecNumber>
    </recommendedName>
</protein>
<dbReference type="GO" id="GO:0061630">
    <property type="term" value="F:ubiquitin protein ligase activity"/>
    <property type="evidence" value="ECO:0007669"/>
    <property type="project" value="UniProtKB-EC"/>
</dbReference>
<evidence type="ECO:0000256" key="8">
    <source>
        <dbReference type="ARBA" id="ARBA00022833"/>
    </source>
</evidence>
<keyword evidence="8" id="KW-0862">Zinc</keyword>
<evidence type="ECO:0000256" key="6">
    <source>
        <dbReference type="ARBA" id="ARBA00022771"/>
    </source>
</evidence>
<evidence type="ECO:0000256" key="7">
    <source>
        <dbReference type="ARBA" id="ARBA00022786"/>
    </source>
</evidence>
<evidence type="ECO:0000259" key="9">
    <source>
        <dbReference type="PROSITE" id="PS51873"/>
    </source>
</evidence>
<dbReference type="STRING" id="1314778.A0A5C3PED5"/>
<keyword evidence="4" id="KW-0479">Metal-binding</keyword>
<dbReference type="GO" id="GO:0008270">
    <property type="term" value="F:zinc ion binding"/>
    <property type="evidence" value="ECO:0007669"/>
    <property type="project" value="UniProtKB-KW"/>
</dbReference>
<dbReference type="InterPro" id="IPR002867">
    <property type="entry name" value="IBR_dom"/>
</dbReference>
<dbReference type="PANTHER" id="PTHR11685">
    <property type="entry name" value="RBR FAMILY RING FINGER AND IBR DOMAIN-CONTAINING"/>
    <property type="match status" value="1"/>
</dbReference>
<keyword evidence="7" id="KW-0833">Ubl conjugation pathway</keyword>
<dbReference type="EC" id="2.3.2.31" evidence="2"/>
<dbReference type="Gene3D" id="1.20.120.1750">
    <property type="match status" value="1"/>
</dbReference>
<sequence length="452" mass="49780">MHADGREASGAEDTIALLALIAAYSLEDVDSIQGRRKGKETLGGQPTDEELALELFAEEARALERLAHDMVLAQSINQAICMDAALLAEHERAEEVARGDREIARAIAEGRTPPEPPAASITDPVALPASGEARTAALPAVEHLMSAAASSSHAPSSSGKKLPSGTKARLEACVICRDDIRGVIVRAPCGDAYDIECLVDLFRAATVDESLFPPACCRQPFQLSMVRQYLNKELASLVDKKSVEFGTRDRVYCCRPSCSTFIGSGTTVATPLACPECWKETCGHCKKEAHDVSVRCSSEEDAGVVALAEESGWKRCPGCGHIVELTIGCYHMTCRCRHQFCYLCAATWKTCRCEQWEENRLLHAAQDRVERQQRAQAALNPNVRPARAIDYGRVVAQEVARLRENHDCLHRWRYVSGGGRCEGCGHYLRLFLFNCNTCQIWACARCRRNRWL</sequence>
<proteinExistence type="predicted"/>